<organism evidence="1 2">
    <name type="scientific">Laedolimicola ammoniilytica</name>
    <dbReference type="NCBI Taxonomy" id="2981771"/>
    <lineage>
        <taxon>Bacteria</taxon>
        <taxon>Bacillati</taxon>
        <taxon>Bacillota</taxon>
        <taxon>Clostridia</taxon>
        <taxon>Lachnospirales</taxon>
        <taxon>Lachnospiraceae</taxon>
        <taxon>Laedolimicola</taxon>
    </lineage>
</organism>
<reference evidence="1 2" key="1">
    <citation type="journal article" date="2021" name="ISME Commun">
        <title>Automated analysis of genomic sequences facilitates high-throughput and comprehensive description of bacteria.</title>
        <authorList>
            <person name="Hitch T.C.A."/>
        </authorList>
    </citation>
    <scope>NUCLEOTIDE SEQUENCE [LARGE SCALE GENOMIC DNA]</scope>
    <source>
        <strain evidence="1 2">Sanger_04</strain>
    </source>
</reference>
<dbReference type="RefSeq" id="WP_158361672.1">
    <property type="nucleotide sequence ID" value="NZ_JAOQKC010000002.1"/>
</dbReference>
<comment type="caution">
    <text evidence="1">The sequence shown here is derived from an EMBL/GenBank/DDBJ whole genome shotgun (WGS) entry which is preliminary data.</text>
</comment>
<protein>
    <submittedName>
        <fullName evidence="1">Uncharacterized protein</fullName>
    </submittedName>
</protein>
<dbReference type="EMBL" id="JAOQKC010000002">
    <property type="protein sequence ID" value="MCU6695574.1"/>
    <property type="molecule type" value="Genomic_DNA"/>
</dbReference>
<accession>A0ABT2RTC0</accession>
<evidence type="ECO:0000313" key="1">
    <source>
        <dbReference type="EMBL" id="MCU6695574.1"/>
    </source>
</evidence>
<gene>
    <name evidence="1" type="ORF">OCV63_01520</name>
</gene>
<dbReference type="Proteomes" id="UP001652461">
    <property type="component" value="Unassembled WGS sequence"/>
</dbReference>
<keyword evidence="2" id="KW-1185">Reference proteome</keyword>
<sequence length="180" mass="20985">MREKPYTVKEFFEKVKEKICNEGNWPDGIDYALPENKELEIRSSEFSVVSQVAYGGSEGIYLDIYLDGSIDEKQEKYSRMRIAVIKTLNESREAMRIMAKLGADWVVDVTAIVNENMEDFTWDGFKVQVYNSEGRKCLGYYCMDKEQARKFYEKYSVTYKRVTLCDMESRKVICDSAAKK</sequence>
<proteinExistence type="predicted"/>
<name>A0ABT2RTC0_9FIRM</name>
<evidence type="ECO:0000313" key="2">
    <source>
        <dbReference type="Proteomes" id="UP001652461"/>
    </source>
</evidence>